<feature type="compositionally biased region" description="Low complexity" evidence="5">
    <location>
        <begin position="2270"/>
        <end position="2286"/>
    </location>
</feature>
<name>A0ABP0MXC6_9DINO</name>
<evidence type="ECO:0000256" key="1">
    <source>
        <dbReference type="ARBA" id="ARBA00022603"/>
    </source>
</evidence>
<feature type="region of interest" description="Disordered" evidence="5">
    <location>
        <begin position="2213"/>
        <end position="2325"/>
    </location>
</feature>
<feature type="compositionally biased region" description="Basic and acidic residues" evidence="5">
    <location>
        <begin position="2242"/>
        <end position="2260"/>
    </location>
</feature>
<comment type="caution">
    <text evidence="6">The sequence shown here is derived from an EMBL/GenBank/DDBJ whole genome shotgun (WGS) entry which is preliminary data.</text>
</comment>
<dbReference type="PANTHER" id="PTHR46098">
    <property type="entry name" value="TRNA (CYTOSINE(38)-C(5))-METHYLTRANSFERASE"/>
    <property type="match status" value="1"/>
</dbReference>
<feature type="region of interest" description="Disordered" evidence="5">
    <location>
        <begin position="688"/>
        <end position="751"/>
    </location>
</feature>
<keyword evidence="2 4" id="KW-0808">Transferase</keyword>
<evidence type="ECO:0000313" key="7">
    <source>
        <dbReference type="Proteomes" id="UP001642464"/>
    </source>
</evidence>
<comment type="similarity">
    <text evidence="4">Belongs to the class I-like SAM-binding methyltransferase superfamily. C5-methyltransferase family.</text>
</comment>
<keyword evidence="7" id="KW-1185">Reference proteome</keyword>
<keyword evidence="1 4" id="KW-0489">Methyltransferase</keyword>
<keyword evidence="3 4" id="KW-0949">S-adenosyl-L-methionine</keyword>
<feature type="active site" evidence="4">
    <location>
        <position position="1044"/>
    </location>
</feature>
<dbReference type="PANTHER" id="PTHR46098:SF1">
    <property type="entry name" value="TRNA (CYTOSINE(38)-C(5))-METHYLTRANSFERASE"/>
    <property type="match status" value="1"/>
</dbReference>
<dbReference type="GO" id="GO:0008168">
    <property type="term" value="F:methyltransferase activity"/>
    <property type="evidence" value="ECO:0007669"/>
    <property type="project" value="UniProtKB-KW"/>
</dbReference>
<dbReference type="Proteomes" id="UP001642464">
    <property type="component" value="Unassembled WGS sequence"/>
</dbReference>
<dbReference type="Gene3D" id="3.40.50.150">
    <property type="entry name" value="Vaccinia Virus protein VP39"/>
    <property type="match status" value="1"/>
</dbReference>
<dbReference type="PROSITE" id="PS51679">
    <property type="entry name" value="SAM_MT_C5"/>
    <property type="match status" value="1"/>
</dbReference>
<evidence type="ECO:0000313" key="6">
    <source>
        <dbReference type="EMBL" id="CAK9054669.1"/>
    </source>
</evidence>
<organism evidence="6 7">
    <name type="scientific">Durusdinium trenchii</name>
    <dbReference type="NCBI Taxonomy" id="1381693"/>
    <lineage>
        <taxon>Eukaryota</taxon>
        <taxon>Sar</taxon>
        <taxon>Alveolata</taxon>
        <taxon>Dinophyceae</taxon>
        <taxon>Suessiales</taxon>
        <taxon>Symbiodiniaceae</taxon>
        <taxon>Durusdinium</taxon>
    </lineage>
</organism>
<dbReference type="GO" id="GO:0032259">
    <property type="term" value="P:methylation"/>
    <property type="evidence" value="ECO:0007669"/>
    <property type="project" value="UniProtKB-KW"/>
</dbReference>
<evidence type="ECO:0000256" key="5">
    <source>
        <dbReference type="SAM" id="MobiDB-lite"/>
    </source>
</evidence>
<feature type="region of interest" description="Disordered" evidence="5">
    <location>
        <begin position="346"/>
        <end position="366"/>
    </location>
</feature>
<accession>A0ABP0MXC6</accession>
<feature type="region of interest" description="Disordered" evidence="5">
    <location>
        <begin position="1392"/>
        <end position="1428"/>
    </location>
</feature>
<reference evidence="6 7" key="1">
    <citation type="submission" date="2024-02" db="EMBL/GenBank/DDBJ databases">
        <authorList>
            <person name="Chen Y."/>
            <person name="Shah S."/>
            <person name="Dougan E. K."/>
            <person name="Thang M."/>
            <person name="Chan C."/>
        </authorList>
    </citation>
    <scope>NUCLEOTIDE SEQUENCE [LARGE SCALE GENOMIC DNA]</scope>
</reference>
<dbReference type="InterPro" id="IPR029063">
    <property type="entry name" value="SAM-dependent_MTases_sf"/>
</dbReference>
<dbReference type="InterPro" id="IPR001525">
    <property type="entry name" value="C5_MeTfrase"/>
</dbReference>
<dbReference type="SUPFAM" id="SSF53335">
    <property type="entry name" value="S-adenosyl-L-methionine-dependent methyltransferases"/>
    <property type="match status" value="1"/>
</dbReference>
<evidence type="ECO:0000256" key="2">
    <source>
        <dbReference type="ARBA" id="ARBA00022679"/>
    </source>
</evidence>
<gene>
    <name evidence="6" type="ORF">SCF082_LOCUS29652</name>
</gene>
<evidence type="ECO:0000256" key="4">
    <source>
        <dbReference type="PROSITE-ProRule" id="PRU01016"/>
    </source>
</evidence>
<proteinExistence type="inferred from homology"/>
<dbReference type="InterPro" id="IPR050750">
    <property type="entry name" value="C5-MTase"/>
</dbReference>
<evidence type="ECO:0000256" key="3">
    <source>
        <dbReference type="ARBA" id="ARBA00022691"/>
    </source>
</evidence>
<dbReference type="EMBL" id="CAXAMM010024091">
    <property type="protein sequence ID" value="CAK9054669.1"/>
    <property type="molecule type" value="Genomic_DNA"/>
</dbReference>
<feature type="region of interest" description="Disordered" evidence="5">
    <location>
        <begin position="1323"/>
        <end position="1360"/>
    </location>
</feature>
<dbReference type="Pfam" id="PF00145">
    <property type="entry name" value="DNA_methylase"/>
    <property type="match status" value="1"/>
</dbReference>
<protein>
    <submittedName>
        <fullName evidence="6">Modification methylase NlaIV (M.NlaIV) (Cytosine-specific methyltransferase NlaIV)</fullName>
    </submittedName>
</protein>
<sequence length="2325" mass="256045">MTVPKTSRQLPSLLPKRLISEHVKVCKKSRCRVCQWHEFGQKTAHNPPKWLKLGMSKKHVGLGCTDCALANLSGPWAEFQQSPARLTQHVIRRHESSRSHVAAARKQVSGPDLDELRAMLKHMRQGGSARQGGVASDKKTKMRFALSEAVLAKHRSDLMRARSICLLRDERKGRLLLRFRACLGDLTVTQGVLGLKGVEGSADSIAQVTLRAVTDFCTPCRGLPRDCHSPQIDGPQGTPLACHVKDHVQFLVTDAAPNELLSSEQLRGRRRGAAAAHRAPASEFKNVRVVGRDGAHAATRVLKNPFTSHAFINDIMDEFVSASDSFSQKVRNSSLFAMWWNEEVTGPGSDDDNDEGGEPRRKNSANLSAAKRRFGSLLNPLSKLSKNLQAMLNTCQRIEAVRGSGSSWATSILKSFTGRKALAIAMASDAAATVMDFCRFMDTESADIAQINYRAQSFLLAGHALFTEKKVFSLPTYTKTMLDQIQGQPLTVMSSGDAPRQVQVTEQDKAAVLKVFQEWMQAAESTLAAEFPDWHILSCFDVFHLEERRASAPPDHLDDCLAKLANCFKVRLPDLKKQYAALLPIATQLYKVGERSNRAAWQAALQQGGRVLCGYLAWTPSTSGVEQLFSKVKRSPVELTSSMEVTDMRLCVVMGMGDLTQPEEDEILQSGQRIYTAMLKSQLSYRRKPGKRRIDKGVPKGQTRRSTGSQAAWHRARKAAVAKAAEELKTPPRRPPLELPESLAKEESRQRALEKKRKADALGDGYLLPKEITPGLEAYAAKKQKQDLANDKSRGNKFHEYEAVRKTSRQAPHETALKDLPRRDLREGDLYLVNDFTAVHRKVRAMAALRGGVILSGGVLEGRPGVKVTFSRGLDLPVAVYVTDEFKREEPGLTLILRHACSNGWQAVGADGVRGSIVRRQGPVVAMPPTYDIKQLVVKVNSMAATWRQRLSPHSTPMPKDSFRVASDCTGYGSELIALTLLGLRRRVKCVMSSDSDVDKTVLHGAVARSCGISTTGARHYTDVLARDDLSAPSADLYVAGYPCPSYSQLGKQLGPKDCRGLVTLKGLLYIAAQRPRVVVLEQVAALMTHQKHRKVWEFILKTLNALSYYVQYRVMSPKDYGIPQSRDRLYLFAVVQESLAQELTLPGPRLTASDLHCFLDKDKVGNEVLQLPKYERLLGRAMWLKGYILDVAASERFQCVLTNVSPCLTRTRLKGTVIGFYIPKLKRRLLTSECARLQGLPAQIWRNMAQSCQEERLAPTAAAAALGDAMALNCLMTVLRRALDASGLATLGSRKDYWLNVPAGRSAAEMSSNSATRRRLALTGAGHGDGPGPDDVVSEGHGTKTSTVTAGTGDEQRHGNDARHIAVVLSHGDAGQTHGWRWCQEQGRQLAEAKAKATASASSSAGGGAPPPKRRRRAKSPPQASGDNLAAAAAAAASAKTMPRCIRILVMSYSLLALGSSAILGPPSSWPSPTTQTPWRAMAQNLDQLRANLQRLVRHTQWNAHYAVELRLRIHWAWQTIDAADQEMCHDLFHEAQVWVPELAHVGYIAPALIRNFIPGIGLGTNLGKGRAGYYMEIAVGHVLYDDLATDTTPRERRIFWWFVKWSDDWHSVLQDVQRLLPNWNWKAMTSIQDLEQLRCIELLGSNFRRSDQWAVHKDTWQSVLLSVPCSFLVMPQSGLRVAAFNRRQAVLQQHESMARTGMQTTIEVTHLRSMLEAANPAAQKMNHAQVASELTAMGLKSVVAGRKASADDDDSGSVTGNLIANCQAVSKSVLVSSRCVELLMAFEQDWGTRSPFHKLASLAALAKKPSSAFFREWALESLYDAVANRLIHVTDVSKGSLLGDKHHWDGDVTWMSRLKKSGLGAFELIQSLVYDKKYDNQMRMAAKQGGSPEQVMEFSDVADAWAAVKAQLANEEIERKAAEKLEGAGGDENDNEDAECVESMRKAPNNFPMNSGPYWRAVANQTLRTYITLAVEPKTQDMVTTAVETCPLKDLKADRSKMDCRSVFRPESARKDASPDAEEKEVIVAFDDESMRLRKKLSRGCYSLRSTLLFYSKSPLIPDVVPEKQYDSYGSWNTSDMVGFVKALGPSSLWHASREDKVAILSDARAVTPTDAATAKNEAADDGSVMSSQSVFSCQTLPTDLYREVLKAHSCKGVIDLSAGQGQLARAAICDRLPYWGLCLTEAHCKQLEVQLTKFVFDEMRREGSTHYRPECCSGGDDDQQKPPAPKPKPKPTNRPRKEAGGSGKGEADDDKKVPKPKSQSKDTTPGGTVTRVATTTAPTVKGRTRCHGRCGLTVTETQGSKPPTGVCSAESRRQPDTD</sequence>